<accession>R7ZS15</accession>
<dbReference type="Pfam" id="PF02646">
    <property type="entry name" value="RmuC"/>
    <property type="match status" value="1"/>
</dbReference>
<dbReference type="PANTHER" id="PTHR30563">
    <property type="entry name" value="DNA RECOMBINATION PROTEIN RMUC"/>
    <property type="match status" value="1"/>
</dbReference>
<dbReference type="GO" id="GO:0006310">
    <property type="term" value="P:DNA recombination"/>
    <property type="evidence" value="ECO:0007669"/>
    <property type="project" value="UniProtKB-KW"/>
</dbReference>
<evidence type="ECO:0000256" key="2">
    <source>
        <dbReference type="ARBA" id="ARBA00009840"/>
    </source>
</evidence>
<dbReference type="RefSeq" id="WP_010854733.1">
    <property type="nucleotide sequence ID" value="NZ_AQHR01000070.1"/>
</dbReference>
<gene>
    <name evidence="6" type="ORF">ADIS_2597</name>
</gene>
<keyword evidence="4" id="KW-0233">DNA recombination</keyword>
<dbReference type="OrthoDB" id="370725at2"/>
<evidence type="ECO:0000313" key="7">
    <source>
        <dbReference type="Proteomes" id="UP000013909"/>
    </source>
</evidence>
<keyword evidence="3 5" id="KW-0175">Coiled coil</keyword>
<dbReference type="STRING" id="1232681.ADIS_2597"/>
<dbReference type="EMBL" id="AQHR01000070">
    <property type="protein sequence ID" value="EON76936.1"/>
    <property type="molecule type" value="Genomic_DNA"/>
</dbReference>
<evidence type="ECO:0000256" key="1">
    <source>
        <dbReference type="ARBA" id="ARBA00003416"/>
    </source>
</evidence>
<evidence type="ECO:0000256" key="4">
    <source>
        <dbReference type="ARBA" id="ARBA00023172"/>
    </source>
</evidence>
<dbReference type="Proteomes" id="UP000013909">
    <property type="component" value="Unassembled WGS sequence"/>
</dbReference>
<name>R7ZS15_9BACT</name>
<organism evidence="6 7">
    <name type="scientific">Lunatimonas lonarensis</name>
    <dbReference type="NCBI Taxonomy" id="1232681"/>
    <lineage>
        <taxon>Bacteria</taxon>
        <taxon>Pseudomonadati</taxon>
        <taxon>Bacteroidota</taxon>
        <taxon>Cytophagia</taxon>
        <taxon>Cytophagales</taxon>
        <taxon>Cyclobacteriaceae</taxon>
    </lineage>
</organism>
<evidence type="ECO:0000256" key="3">
    <source>
        <dbReference type="ARBA" id="ARBA00023054"/>
    </source>
</evidence>
<dbReference type="PANTHER" id="PTHR30563:SF0">
    <property type="entry name" value="DNA RECOMBINATION PROTEIN RMUC"/>
    <property type="match status" value="1"/>
</dbReference>
<comment type="caution">
    <text evidence="6">The sequence shown here is derived from an EMBL/GenBank/DDBJ whole genome shotgun (WGS) entry which is preliminary data.</text>
</comment>
<dbReference type="AlphaFoldDB" id="R7ZS15"/>
<feature type="coiled-coil region" evidence="5">
    <location>
        <begin position="121"/>
        <end position="155"/>
    </location>
</feature>
<evidence type="ECO:0000256" key="5">
    <source>
        <dbReference type="SAM" id="Coils"/>
    </source>
</evidence>
<comment type="function">
    <text evidence="1">Involved in DNA recombination.</text>
</comment>
<sequence>MEYLAGATILLISAILYWAFRIQGISQQQKDQLQQQVQELLVENAVICQEKKQLEEKLSFAQTEAAKLNDRNALVFENLANRILEEKSRKFTLQNQENIERILHPLGKELESFRTKVQETYDRESKERFSLEQKVKELAELNRQIGDEARNLTNALKGNAKVRGNWGEAILETILQNSGLEPGRHYLVQEFLRDERGNYLRGPEGNRMQPDVTIIYPDQRKVLIDAKVSLLAYEKFFHAELETERSLAQRDHLKAIKNHIDELSGKQYESYSNVLDFVIMFVPLEAAYMTAVQTDAQLWEYAYKKRVLLISSSNLIAILKMIKDLWVRDDQSKNAMEIARRGGLLYDKFSSFVGNLEEIGKNLDRSSRAYEQAMNQLATGKGNLLSQAEKLRDLGVSAKNPLTAHLRGKENEEG</sequence>
<proteinExistence type="inferred from homology"/>
<feature type="coiled-coil region" evidence="5">
    <location>
        <begin position="30"/>
        <end position="71"/>
    </location>
</feature>
<keyword evidence="7" id="KW-1185">Reference proteome</keyword>
<comment type="similarity">
    <text evidence="2">Belongs to the RmuC family.</text>
</comment>
<dbReference type="InterPro" id="IPR003798">
    <property type="entry name" value="DNA_recombination_RmuC"/>
</dbReference>
<evidence type="ECO:0000313" key="6">
    <source>
        <dbReference type="EMBL" id="EON76936.1"/>
    </source>
</evidence>
<protein>
    <submittedName>
        <fullName evidence="6">DNA recombination protein RmuC</fullName>
    </submittedName>
</protein>
<reference evidence="6 7" key="1">
    <citation type="submission" date="2013-02" db="EMBL/GenBank/DDBJ databases">
        <title>A novel strain isolated from Lonar lake, Maharashtra, India.</title>
        <authorList>
            <person name="Singh A."/>
        </authorList>
    </citation>
    <scope>NUCLEOTIDE SEQUENCE [LARGE SCALE GENOMIC DNA]</scope>
    <source>
        <strain evidence="6 7">AK24</strain>
    </source>
</reference>
<dbReference type="PATRIC" id="fig|1288963.3.peg.2588"/>